<dbReference type="CDD" id="cd04496">
    <property type="entry name" value="SSB_OBF"/>
    <property type="match status" value="1"/>
</dbReference>
<evidence type="ECO:0000256" key="2">
    <source>
        <dbReference type="PIRNR" id="PIRNR002070"/>
    </source>
</evidence>
<keyword evidence="1 2" id="KW-0238">DNA-binding</keyword>
<dbReference type="Pfam" id="PF00436">
    <property type="entry name" value="SSB"/>
    <property type="match status" value="1"/>
</dbReference>
<dbReference type="InterPro" id="IPR012340">
    <property type="entry name" value="NA-bd_OB-fold"/>
</dbReference>
<accession>A0A6J5QZ64</accession>
<evidence type="ECO:0000256" key="1">
    <source>
        <dbReference type="ARBA" id="ARBA00023125"/>
    </source>
</evidence>
<organism evidence="3">
    <name type="scientific">uncultured Caudovirales phage</name>
    <dbReference type="NCBI Taxonomy" id="2100421"/>
    <lineage>
        <taxon>Viruses</taxon>
        <taxon>Duplodnaviria</taxon>
        <taxon>Heunggongvirae</taxon>
        <taxon>Uroviricota</taxon>
        <taxon>Caudoviricetes</taxon>
        <taxon>Peduoviridae</taxon>
        <taxon>Maltschvirus</taxon>
        <taxon>Maltschvirus maltsch</taxon>
    </lineage>
</organism>
<dbReference type="PROSITE" id="PS50935">
    <property type="entry name" value="SSB"/>
    <property type="match status" value="1"/>
</dbReference>
<dbReference type="GO" id="GO:0006260">
    <property type="term" value="P:DNA replication"/>
    <property type="evidence" value="ECO:0007669"/>
    <property type="project" value="InterPro"/>
</dbReference>
<dbReference type="Gene3D" id="2.40.50.140">
    <property type="entry name" value="Nucleic acid-binding proteins"/>
    <property type="match status" value="1"/>
</dbReference>
<protein>
    <recommendedName>
        <fullName evidence="2">Single-stranded DNA-binding protein</fullName>
    </recommendedName>
</protein>
<dbReference type="GO" id="GO:0003697">
    <property type="term" value="F:single-stranded DNA binding"/>
    <property type="evidence" value="ECO:0007669"/>
    <property type="project" value="InterPro"/>
</dbReference>
<evidence type="ECO:0000313" key="3">
    <source>
        <dbReference type="EMBL" id="CAB4184754.1"/>
    </source>
</evidence>
<dbReference type="InterPro" id="IPR011344">
    <property type="entry name" value="ssDNA-bd"/>
</dbReference>
<proteinExistence type="inferred from homology"/>
<sequence length="126" mass="14199">MASLNEVRLIGHLGRDAETKFLPNGDAVTNFSIATSRRWKDKISQEMREATTWHNVVLWRKEKLAKWLTKGQQVMVCGSLDTRSYEKDGQKKYVTEVVAEDVLLLGGKPDSASAGWSEITDDDVPF</sequence>
<dbReference type="PANTHER" id="PTHR10302">
    <property type="entry name" value="SINGLE-STRANDED DNA-BINDING PROTEIN"/>
    <property type="match status" value="1"/>
</dbReference>
<dbReference type="NCBIfam" id="TIGR00621">
    <property type="entry name" value="ssb"/>
    <property type="match status" value="1"/>
</dbReference>
<name>A0A6J5QZ64_9CAUD</name>
<dbReference type="PIRSF" id="PIRSF002070">
    <property type="entry name" value="SSB"/>
    <property type="match status" value="1"/>
</dbReference>
<reference evidence="3" key="1">
    <citation type="submission" date="2020-05" db="EMBL/GenBank/DDBJ databases">
        <authorList>
            <person name="Chiriac C."/>
            <person name="Salcher M."/>
            <person name="Ghai R."/>
            <person name="Kavagutti S V."/>
        </authorList>
    </citation>
    <scope>NUCLEOTIDE SEQUENCE</scope>
</reference>
<dbReference type="PANTHER" id="PTHR10302:SF27">
    <property type="entry name" value="SINGLE-STRANDED DNA-BINDING PROTEIN"/>
    <property type="match status" value="1"/>
</dbReference>
<dbReference type="EMBL" id="LR797061">
    <property type="protein sequence ID" value="CAB4184754.1"/>
    <property type="molecule type" value="Genomic_DNA"/>
</dbReference>
<dbReference type="SUPFAM" id="SSF50249">
    <property type="entry name" value="Nucleic acid-binding proteins"/>
    <property type="match status" value="1"/>
</dbReference>
<dbReference type="GO" id="GO:0009295">
    <property type="term" value="C:nucleoid"/>
    <property type="evidence" value="ECO:0007669"/>
    <property type="project" value="TreeGrafter"/>
</dbReference>
<dbReference type="HAMAP" id="MF_00984">
    <property type="entry name" value="SSB"/>
    <property type="match status" value="1"/>
</dbReference>
<dbReference type="InterPro" id="IPR000424">
    <property type="entry name" value="Primosome_PriB/ssb"/>
</dbReference>
<gene>
    <name evidence="3" type="ORF">UFOVP1122_29</name>
</gene>